<evidence type="ECO:0000256" key="2">
    <source>
        <dbReference type="ARBA" id="ARBA00022801"/>
    </source>
</evidence>
<sequence length="256" mass="29226">MFGMHKLPWLLLFCFLSAFAQRLAVIGDWGAESPHRPLIAGAMNEQHRQNPLEALLTVGDNFYPSGEPILRYLEDLPPVRIYPAFGNHDVPALGKQLELFRVERPYYTVRLENIEVFVLYSEDFSQAQRRWLEAALRASRAPWKIVALHRPLYSSGLHGGARSLRQTLEPLLTQYRVPLVLAGHEHNYERLEAKGIIHIVTGGGGAWLRSFVSVRPQSKVRLKSPHYLVLEATAEQLRVVAYNEKNTTIDRVEIKK</sequence>
<dbReference type="Pfam" id="PF00149">
    <property type="entry name" value="Metallophos"/>
    <property type="match status" value="1"/>
</dbReference>
<dbReference type="InterPro" id="IPR004843">
    <property type="entry name" value="Calcineurin-like_PHP"/>
</dbReference>
<feature type="signal peptide" evidence="3">
    <location>
        <begin position="1"/>
        <end position="20"/>
    </location>
</feature>
<accession>A0A511R2C9</accession>
<evidence type="ECO:0000259" key="4">
    <source>
        <dbReference type="Pfam" id="PF00149"/>
    </source>
</evidence>
<dbReference type="InterPro" id="IPR029052">
    <property type="entry name" value="Metallo-depent_PP-like"/>
</dbReference>
<comment type="caution">
    <text evidence="5">The sequence shown here is derived from an EMBL/GenBank/DDBJ whole genome shotgun (WGS) entry which is preliminary data.</text>
</comment>
<dbReference type="PANTHER" id="PTHR10161:SF14">
    <property type="entry name" value="TARTRATE-RESISTANT ACID PHOSPHATASE TYPE 5"/>
    <property type="match status" value="1"/>
</dbReference>
<evidence type="ECO:0000256" key="1">
    <source>
        <dbReference type="ARBA" id="ARBA00022729"/>
    </source>
</evidence>
<keyword evidence="1 3" id="KW-0732">Signal</keyword>
<proteinExistence type="predicted"/>
<protein>
    <submittedName>
        <fullName evidence="5">Acid phosphatase</fullName>
    </submittedName>
</protein>
<feature type="chain" id="PRO_5021851267" evidence="3">
    <location>
        <begin position="21"/>
        <end position="256"/>
    </location>
</feature>
<dbReference type="AlphaFoldDB" id="A0A511R2C9"/>
<evidence type="ECO:0000313" key="6">
    <source>
        <dbReference type="Proteomes" id="UP000321197"/>
    </source>
</evidence>
<name>A0A511R2C9_9DEIN</name>
<dbReference type="InterPro" id="IPR051558">
    <property type="entry name" value="Metallophosphoesterase_PAP"/>
</dbReference>
<dbReference type="Gene3D" id="3.60.21.10">
    <property type="match status" value="1"/>
</dbReference>
<feature type="domain" description="Calcineurin-like phosphoesterase" evidence="4">
    <location>
        <begin position="22"/>
        <end position="188"/>
    </location>
</feature>
<reference evidence="5 6" key="1">
    <citation type="submission" date="2019-07" db="EMBL/GenBank/DDBJ databases">
        <title>Whole genome shotgun sequence of Meiothermus hypogaeus NBRC 106114.</title>
        <authorList>
            <person name="Hosoyama A."/>
            <person name="Uohara A."/>
            <person name="Ohji S."/>
            <person name="Ichikawa N."/>
        </authorList>
    </citation>
    <scope>NUCLEOTIDE SEQUENCE [LARGE SCALE GENOMIC DNA]</scope>
    <source>
        <strain evidence="5 6">NBRC 106114</strain>
    </source>
</reference>
<keyword evidence="2" id="KW-0378">Hydrolase</keyword>
<evidence type="ECO:0000313" key="5">
    <source>
        <dbReference type="EMBL" id="GEM83763.1"/>
    </source>
</evidence>
<dbReference type="GO" id="GO:0016787">
    <property type="term" value="F:hydrolase activity"/>
    <property type="evidence" value="ECO:0007669"/>
    <property type="project" value="UniProtKB-KW"/>
</dbReference>
<dbReference type="PANTHER" id="PTHR10161">
    <property type="entry name" value="TARTRATE-RESISTANT ACID PHOSPHATASE TYPE 5"/>
    <property type="match status" value="1"/>
</dbReference>
<gene>
    <name evidence="5" type="ORF">MHY01S_19290</name>
</gene>
<dbReference type="Proteomes" id="UP000321197">
    <property type="component" value="Unassembled WGS sequence"/>
</dbReference>
<organism evidence="5 6">
    <name type="scientific">Meiothermus hypogaeus NBRC 106114</name>
    <dbReference type="NCBI Taxonomy" id="1227553"/>
    <lineage>
        <taxon>Bacteria</taxon>
        <taxon>Thermotogati</taxon>
        <taxon>Deinococcota</taxon>
        <taxon>Deinococci</taxon>
        <taxon>Thermales</taxon>
        <taxon>Thermaceae</taxon>
        <taxon>Meiothermus</taxon>
    </lineage>
</organism>
<dbReference type="EMBL" id="BJXL01000060">
    <property type="protein sequence ID" value="GEM83763.1"/>
    <property type="molecule type" value="Genomic_DNA"/>
</dbReference>
<dbReference type="SUPFAM" id="SSF56300">
    <property type="entry name" value="Metallo-dependent phosphatases"/>
    <property type="match status" value="1"/>
</dbReference>
<evidence type="ECO:0000256" key="3">
    <source>
        <dbReference type="SAM" id="SignalP"/>
    </source>
</evidence>